<name>A0A0L0JZM8_9ACTN</name>
<dbReference type="RefSeq" id="WP_050373084.1">
    <property type="nucleotide sequence ID" value="NZ_KQ257828.1"/>
</dbReference>
<dbReference type="InterPro" id="IPR036365">
    <property type="entry name" value="PGBD-like_sf"/>
</dbReference>
<dbReference type="AlphaFoldDB" id="A0A0L0JZM8"/>
<dbReference type="PATRIC" id="fig|42234.21.peg.5789"/>
<proteinExistence type="predicted"/>
<sequence length="149" mass="15527">MRRLVLSKALVSAAVVVGLAAGGLATAAPSFAASAAQERVVGAEAASTHAVVNFGLSRAQAKNVQRWLAEFWGYDDAVDGLLGAKSWKAYQRCLQNWGYTGPIDGIVGDGTIRALQTQLQSTSGYAGPVDGYVGPLTRAAFARFADDHA</sequence>
<keyword evidence="1" id="KW-0732">Signal</keyword>
<dbReference type="OrthoDB" id="5126452at2"/>
<comment type="caution">
    <text evidence="2">The sequence shown here is derived from an EMBL/GenBank/DDBJ whole genome shotgun (WGS) entry which is preliminary data.</text>
</comment>
<evidence type="ECO:0000313" key="2">
    <source>
        <dbReference type="EMBL" id="KND30954.1"/>
    </source>
</evidence>
<evidence type="ECO:0000313" key="3">
    <source>
        <dbReference type="Proteomes" id="UP000037151"/>
    </source>
</evidence>
<feature type="signal peptide" evidence="1">
    <location>
        <begin position="1"/>
        <end position="27"/>
    </location>
</feature>
<dbReference type="Gene3D" id="1.10.101.10">
    <property type="entry name" value="PGBD-like superfamily/PGBD"/>
    <property type="match status" value="2"/>
</dbReference>
<dbReference type="SUPFAM" id="SSF47090">
    <property type="entry name" value="PGBD-like"/>
    <property type="match status" value="1"/>
</dbReference>
<accession>A0A0L0JZM8</accession>
<protein>
    <submittedName>
        <fullName evidence="2">Lysin</fullName>
    </submittedName>
</protein>
<dbReference type="EMBL" id="JPPY01000161">
    <property type="protein sequence ID" value="KND30954.1"/>
    <property type="molecule type" value="Genomic_DNA"/>
</dbReference>
<organism evidence="2 3">
    <name type="scientific">Streptomyces acidiscabies</name>
    <dbReference type="NCBI Taxonomy" id="42234"/>
    <lineage>
        <taxon>Bacteria</taxon>
        <taxon>Bacillati</taxon>
        <taxon>Actinomycetota</taxon>
        <taxon>Actinomycetes</taxon>
        <taxon>Kitasatosporales</taxon>
        <taxon>Streptomycetaceae</taxon>
        <taxon>Streptomyces</taxon>
    </lineage>
</organism>
<dbReference type="Proteomes" id="UP000037151">
    <property type="component" value="Unassembled WGS sequence"/>
</dbReference>
<evidence type="ECO:0000256" key="1">
    <source>
        <dbReference type="SAM" id="SignalP"/>
    </source>
</evidence>
<feature type="chain" id="PRO_5039255598" evidence="1">
    <location>
        <begin position="28"/>
        <end position="149"/>
    </location>
</feature>
<reference evidence="3" key="1">
    <citation type="submission" date="2014-07" db="EMBL/GenBank/DDBJ databases">
        <title>Genome sequencing of plant-pathogenic Streptomyces species.</title>
        <authorList>
            <person name="Harrison J."/>
            <person name="Sapp M."/>
            <person name="Thwaites R."/>
            <person name="Studholme D.J."/>
        </authorList>
    </citation>
    <scope>NUCLEOTIDE SEQUENCE [LARGE SCALE GENOMIC DNA]</scope>
    <source>
        <strain evidence="3">NCPPB 4445</strain>
    </source>
</reference>
<dbReference type="InterPro" id="IPR036366">
    <property type="entry name" value="PGBDSf"/>
</dbReference>
<gene>
    <name evidence="2" type="ORF">IQ63_28080</name>
</gene>